<evidence type="ECO:0000313" key="2">
    <source>
        <dbReference type="Proteomes" id="UP000499080"/>
    </source>
</evidence>
<reference evidence="1 2" key="1">
    <citation type="journal article" date="2019" name="Sci. Rep.">
        <title>Orb-weaving spider Araneus ventricosus genome elucidates the spidroin gene catalogue.</title>
        <authorList>
            <person name="Kono N."/>
            <person name="Nakamura H."/>
            <person name="Ohtoshi R."/>
            <person name="Moran D.A.P."/>
            <person name="Shinohara A."/>
            <person name="Yoshida Y."/>
            <person name="Fujiwara M."/>
            <person name="Mori M."/>
            <person name="Tomita M."/>
            <person name="Arakawa K."/>
        </authorList>
    </citation>
    <scope>NUCLEOTIDE SEQUENCE [LARGE SCALE GENOMIC DNA]</scope>
</reference>
<dbReference type="AlphaFoldDB" id="A0A4Y2X8H6"/>
<evidence type="ECO:0000313" key="1">
    <source>
        <dbReference type="EMBL" id="GBO44467.1"/>
    </source>
</evidence>
<dbReference type="Proteomes" id="UP000499080">
    <property type="component" value="Unassembled WGS sequence"/>
</dbReference>
<dbReference type="PROSITE" id="PS51257">
    <property type="entry name" value="PROKAR_LIPOPROTEIN"/>
    <property type="match status" value="1"/>
</dbReference>
<keyword evidence="2" id="KW-1185">Reference proteome</keyword>
<comment type="caution">
    <text evidence="1">The sequence shown here is derived from an EMBL/GenBank/DDBJ whole genome shotgun (WGS) entry which is preliminary data.</text>
</comment>
<sequence>MSRSGHKDDEPSLSRLWTSQHSAFGACRELMIFEKDVNQGDQRWKAGSLFNARSASDPCYPLNLESHKLQILPSLVFATSLDEMERDYPIPPCKRYAESNYVLLLSSVEKNIYR</sequence>
<dbReference type="EMBL" id="BGPR01071203">
    <property type="protein sequence ID" value="GBO44467.1"/>
    <property type="molecule type" value="Genomic_DNA"/>
</dbReference>
<accession>A0A4Y2X8H6</accession>
<organism evidence="1 2">
    <name type="scientific">Araneus ventricosus</name>
    <name type="common">Orbweaver spider</name>
    <name type="synonym">Epeira ventricosa</name>
    <dbReference type="NCBI Taxonomy" id="182803"/>
    <lineage>
        <taxon>Eukaryota</taxon>
        <taxon>Metazoa</taxon>
        <taxon>Ecdysozoa</taxon>
        <taxon>Arthropoda</taxon>
        <taxon>Chelicerata</taxon>
        <taxon>Arachnida</taxon>
        <taxon>Araneae</taxon>
        <taxon>Araneomorphae</taxon>
        <taxon>Entelegynae</taxon>
        <taxon>Araneoidea</taxon>
        <taxon>Araneidae</taxon>
        <taxon>Araneus</taxon>
    </lineage>
</organism>
<name>A0A4Y2X8H6_ARAVE</name>
<protein>
    <submittedName>
        <fullName evidence="1">Uncharacterized protein</fullName>
    </submittedName>
</protein>
<gene>
    <name evidence="1" type="ORF">AVEN_226379_1</name>
</gene>
<proteinExistence type="predicted"/>